<dbReference type="Proteomes" id="UP000273143">
    <property type="component" value="Chromosome"/>
</dbReference>
<dbReference type="Pfam" id="PF00884">
    <property type="entry name" value="Sulfatase"/>
    <property type="match status" value="1"/>
</dbReference>
<name>A0A3S9XG23_9GAMM</name>
<keyword evidence="2" id="KW-1003">Cell membrane</keyword>
<dbReference type="EMBL" id="CP029822">
    <property type="protein sequence ID" value="AZS51364.1"/>
    <property type="molecule type" value="Genomic_DNA"/>
</dbReference>
<evidence type="ECO:0000256" key="3">
    <source>
        <dbReference type="ARBA" id="ARBA00022692"/>
    </source>
</evidence>
<dbReference type="PANTHER" id="PTHR47371:SF3">
    <property type="entry name" value="PHOSPHOGLYCEROL TRANSFERASE I"/>
    <property type="match status" value="1"/>
</dbReference>
<gene>
    <name evidence="8" type="ORF">DM558_11535</name>
</gene>
<keyword evidence="9" id="KW-1185">Reference proteome</keyword>
<evidence type="ECO:0000256" key="4">
    <source>
        <dbReference type="ARBA" id="ARBA00022989"/>
    </source>
</evidence>
<protein>
    <recommendedName>
        <fullName evidence="7">Sulfatase N-terminal domain-containing protein</fullName>
    </recommendedName>
</protein>
<reference evidence="9" key="1">
    <citation type="submission" date="2018-06" db="EMBL/GenBank/DDBJ databases">
        <title>Complete genome of Pseudomonas insecticola strain QZS01.</title>
        <authorList>
            <person name="Wang J."/>
            <person name="Su Q."/>
        </authorList>
    </citation>
    <scope>NUCLEOTIDE SEQUENCE [LARGE SCALE GENOMIC DNA]</scope>
    <source>
        <strain evidence="9">QZS01</strain>
    </source>
</reference>
<evidence type="ECO:0000256" key="5">
    <source>
        <dbReference type="ARBA" id="ARBA00023136"/>
    </source>
</evidence>
<feature type="transmembrane region" description="Helical" evidence="6">
    <location>
        <begin position="126"/>
        <end position="144"/>
    </location>
</feature>
<dbReference type="SUPFAM" id="SSF53649">
    <property type="entry name" value="Alkaline phosphatase-like"/>
    <property type="match status" value="1"/>
</dbReference>
<dbReference type="AlphaFoldDB" id="A0A3S9XG23"/>
<dbReference type="InterPro" id="IPR050448">
    <property type="entry name" value="OpgB/LTA_synthase_biosynth"/>
</dbReference>
<evidence type="ECO:0000313" key="8">
    <source>
        <dbReference type="EMBL" id="AZS51364.1"/>
    </source>
</evidence>
<proteinExistence type="predicted"/>
<dbReference type="KEGG" id="emo:DM558_11535"/>
<feature type="transmembrane region" description="Helical" evidence="6">
    <location>
        <begin position="5"/>
        <end position="25"/>
    </location>
</feature>
<evidence type="ECO:0000256" key="2">
    <source>
        <dbReference type="ARBA" id="ARBA00022475"/>
    </source>
</evidence>
<dbReference type="Gene3D" id="3.40.720.10">
    <property type="entry name" value="Alkaline Phosphatase, subunit A"/>
    <property type="match status" value="1"/>
</dbReference>
<keyword evidence="3 6" id="KW-0812">Transmembrane</keyword>
<organism evidence="8 9">
    <name type="scientific">Entomomonas moraniae</name>
    <dbReference type="NCBI Taxonomy" id="2213226"/>
    <lineage>
        <taxon>Bacteria</taxon>
        <taxon>Pseudomonadati</taxon>
        <taxon>Pseudomonadota</taxon>
        <taxon>Gammaproteobacteria</taxon>
        <taxon>Pseudomonadales</taxon>
        <taxon>Pseudomonadaceae</taxon>
        <taxon>Entomomonas</taxon>
    </lineage>
</organism>
<dbReference type="InterPro" id="IPR017850">
    <property type="entry name" value="Alkaline_phosphatase_core_sf"/>
</dbReference>
<feature type="domain" description="Sulfatase N-terminal" evidence="7">
    <location>
        <begin position="270"/>
        <end position="430"/>
    </location>
</feature>
<feature type="transmembrane region" description="Helical" evidence="6">
    <location>
        <begin position="96"/>
        <end position="114"/>
    </location>
</feature>
<evidence type="ECO:0000313" key="9">
    <source>
        <dbReference type="Proteomes" id="UP000273143"/>
    </source>
</evidence>
<keyword evidence="5 6" id="KW-0472">Membrane</keyword>
<evidence type="ECO:0000259" key="7">
    <source>
        <dbReference type="Pfam" id="PF00884"/>
    </source>
</evidence>
<feature type="transmembrane region" description="Helical" evidence="6">
    <location>
        <begin position="54"/>
        <end position="76"/>
    </location>
</feature>
<evidence type="ECO:0000256" key="1">
    <source>
        <dbReference type="ARBA" id="ARBA00004651"/>
    </source>
</evidence>
<dbReference type="GO" id="GO:0005886">
    <property type="term" value="C:plasma membrane"/>
    <property type="evidence" value="ECO:0007669"/>
    <property type="project" value="UniProtKB-SubCell"/>
</dbReference>
<sequence>MRRILLTTFIFFILPNIFFILATYWTGDDRAFINIDYLFPLLCFTFKNKIIKTIGIVLFIILFAIDLLLITLQHFPNLHFRDTFYLISFIFSGPKLFLTYGIIIIFILFIEIVLSLKLSVKLTFKSLLSFGICLVIFNTLYYFITQDNNPDSRFYRTSLLSSNITFFIKNQEANFSSLLGGDLLIPTSYKQATKPWSEALKDQKLLNKKLLLIVVESWGQPLNSNIQEDILKNVKEKFNELEFFHQGSMPFRGFTVEGELRELCQLHPETVDLYQIKTGFQNCLPHQLNSLGYQTTSFHGGGSTIYGRKEWYPKAGFKKDLFQEDFKLPNKCIAFDGACDWDIIPFIKQSFTQDKKLFNYWLTLTSHYSYYTKDIHNTRFNCKTHNLSDGDACHNFMLQTQLFDDIAALISSPEMHGVEVIIVGDHPPPLFKADEIALFKTKQMSDASVGWVHFKIKD</sequence>
<dbReference type="PANTHER" id="PTHR47371">
    <property type="entry name" value="LIPOTEICHOIC ACID SYNTHASE"/>
    <property type="match status" value="1"/>
</dbReference>
<accession>A0A3S9XG23</accession>
<evidence type="ECO:0000256" key="6">
    <source>
        <dbReference type="SAM" id="Phobius"/>
    </source>
</evidence>
<keyword evidence="4 6" id="KW-1133">Transmembrane helix</keyword>
<dbReference type="InterPro" id="IPR000917">
    <property type="entry name" value="Sulfatase_N"/>
</dbReference>
<comment type="subcellular location">
    <subcellularLocation>
        <location evidence="1">Cell membrane</location>
        <topology evidence="1">Multi-pass membrane protein</topology>
    </subcellularLocation>
</comment>